<keyword evidence="2" id="KW-1185">Reference proteome</keyword>
<organism evidence="1 2">
    <name type="scientific">Mucilaginibacter angelicae</name>
    <dbReference type="NCBI Taxonomy" id="869718"/>
    <lineage>
        <taxon>Bacteria</taxon>
        <taxon>Pseudomonadati</taxon>
        <taxon>Bacteroidota</taxon>
        <taxon>Sphingobacteriia</taxon>
        <taxon>Sphingobacteriales</taxon>
        <taxon>Sphingobacteriaceae</taxon>
        <taxon>Mucilaginibacter</taxon>
    </lineage>
</organism>
<comment type="caution">
    <text evidence="1">The sequence shown here is derived from an EMBL/GenBank/DDBJ whole genome shotgun (WGS) entry which is preliminary data.</text>
</comment>
<evidence type="ECO:0000313" key="1">
    <source>
        <dbReference type="EMBL" id="MFC0517381.1"/>
    </source>
</evidence>
<evidence type="ECO:0000313" key="2">
    <source>
        <dbReference type="Proteomes" id="UP001589828"/>
    </source>
</evidence>
<proteinExistence type="predicted"/>
<dbReference type="RefSeq" id="WP_377025135.1">
    <property type="nucleotide sequence ID" value="NZ_JBHLTS010000074.1"/>
</dbReference>
<protein>
    <submittedName>
        <fullName evidence="1">Uncharacterized protein</fullName>
    </submittedName>
</protein>
<name>A0ABV6LD62_9SPHI</name>
<reference evidence="1 2" key="1">
    <citation type="submission" date="2024-09" db="EMBL/GenBank/DDBJ databases">
        <authorList>
            <person name="Sun Q."/>
            <person name="Mori K."/>
        </authorList>
    </citation>
    <scope>NUCLEOTIDE SEQUENCE [LARGE SCALE GENOMIC DNA]</scope>
    <source>
        <strain evidence="1 2">NCAIM B.02415</strain>
    </source>
</reference>
<dbReference type="Proteomes" id="UP001589828">
    <property type="component" value="Unassembled WGS sequence"/>
</dbReference>
<dbReference type="EMBL" id="JBHLTS010000074">
    <property type="protein sequence ID" value="MFC0517381.1"/>
    <property type="molecule type" value="Genomic_DNA"/>
</dbReference>
<accession>A0ABV6LD62</accession>
<sequence>MKRKFEKFFNSFNFGSELWRCLRPALSAHTPAGITLMAGIRYYR</sequence>
<gene>
    <name evidence="1" type="ORF">ACFFGT_24435</name>
</gene>